<keyword evidence="1" id="KW-0472">Membrane</keyword>
<feature type="transmembrane region" description="Helical" evidence="1">
    <location>
        <begin position="34"/>
        <end position="56"/>
    </location>
</feature>
<name>A0ABW4GB92_9ACTN</name>
<accession>A0ABW4GB92</accession>
<organism evidence="2 3">
    <name type="scientific">Nonomuraea guangzhouensis</name>
    <dbReference type="NCBI Taxonomy" id="1291555"/>
    <lineage>
        <taxon>Bacteria</taxon>
        <taxon>Bacillati</taxon>
        <taxon>Actinomycetota</taxon>
        <taxon>Actinomycetes</taxon>
        <taxon>Streptosporangiales</taxon>
        <taxon>Streptosporangiaceae</taxon>
        <taxon>Nonomuraea</taxon>
    </lineage>
</organism>
<feature type="transmembrane region" description="Helical" evidence="1">
    <location>
        <begin position="158"/>
        <end position="179"/>
    </location>
</feature>
<feature type="transmembrane region" description="Helical" evidence="1">
    <location>
        <begin position="108"/>
        <end position="129"/>
    </location>
</feature>
<dbReference type="RefSeq" id="WP_219534245.1">
    <property type="nucleotide sequence ID" value="NZ_JAHKRM010000021.1"/>
</dbReference>
<keyword evidence="3" id="KW-1185">Reference proteome</keyword>
<gene>
    <name evidence="2" type="ORF">ACFSJ0_22015</name>
</gene>
<feature type="transmembrane region" description="Helical" evidence="1">
    <location>
        <begin position="135"/>
        <end position="151"/>
    </location>
</feature>
<feature type="transmembrane region" description="Helical" evidence="1">
    <location>
        <begin position="185"/>
        <end position="203"/>
    </location>
</feature>
<evidence type="ECO:0000313" key="2">
    <source>
        <dbReference type="EMBL" id="MFD1539745.1"/>
    </source>
</evidence>
<protein>
    <recommendedName>
        <fullName evidence="4">Transporter</fullName>
    </recommendedName>
</protein>
<dbReference type="EMBL" id="JBHUCM010000017">
    <property type="protein sequence ID" value="MFD1539745.1"/>
    <property type="molecule type" value="Genomic_DNA"/>
</dbReference>
<comment type="caution">
    <text evidence="2">The sequence shown here is derived from an EMBL/GenBank/DDBJ whole genome shotgun (WGS) entry which is preliminary data.</text>
</comment>
<sequence>MVDDSERVPSPEETLRLIEDQQAATVRRFRGDPLFMYVPWGVAWLVGFTCFFLHYGLDGKPYAPISQAQALTVLMIFQLIAGSLCAYEITRMNTGVRGDTTAKNAMYGYTWFAGMVVMSVIAIRVSPMLPEAESGLLWAGISLLVVGILYMTGGAIFLFWPMFFLGIGISAVNGLGVLLGPGWHALLTAVLLGFGQIVVGLWLRRRQCP</sequence>
<evidence type="ECO:0000256" key="1">
    <source>
        <dbReference type="SAM" id="Phobius"/>
    </source>
</evidence>
<feature type="transmembrane region" description="Helical" evidence="1">
    <location>
        <begin position="68"/>
        <end position="87"/>
    </location>
</feature>
<keyword evidence="1" id="KW-1133">Transmembrane helix</keyword>
<reference evidence="3" key="1">
    <citation type="journal article" date="2019" name="Int. J. Syst. Evol. Microbiol.">
        <title>The Global Catalogue of Microorganisms (GCM) 10K type strain sequencing project: providing services to taxonomists for standard genome sequencing and annotation.</title>
        <authorList>
            <consortium name="The Broad Institute Genomics Platform"/>
            <consortium name="The Broad Institute Genome Sequencing Center for Infectious Disease"/>
            <person name="Wu L."/>
            <person name="Ma J."/>
        </authorList>
    </citation>
    <scope>NUCLEOTIDE SEQUENCE [LARGE SCALE GENOMIC DNA]</scope>
    <source>
        <strain evidence="3">CGMCC 1.15399</strain>
    </source>
</reference>
<proteinExistence type="predicted"/>
<evidence type="ECO:0008006" key="4">
    <source>
        <dbReference type="Google" id="ProtNLM"/>
    </source>
</evidence>
<evidence type="ECO:0000313" key="3">
    <source>
        <dbReference type="Proteomes" id="UP001597097"/>
    </source>
</evidence>
<dbReference type="Proteomes" id="UP001597097">
    <property type="component" value="Unassembled WGS sequence"/>
</dbReference>
<keyword evidence="1" id="KW-0812">Transmembrane</keyword>